<dbReference type="Pfam" id="PF07730">
    <property type="entry name" value="HisKA_3"/>
    <property type="match status" value="1"/>
</dbReference>
<dbReference type="Gene3D" id="3.30.565.10">
    <property type="entry name" value="Histidine kinase-like ATPase, C-terminal domain"/>
    <property type="match status" value="1"/>
</dbReference>
<evidence type="ECO:0000256" key="10">
    <source>
        <dbReference type="SAM" id="MobiDB-lite"/>
    </source>
</evidence>
<dbReference type="PANTHER" id="PTHR24421:SF10">
    <property type="entry name" value="NITRATE_NITRITE SENSOR PROTEIN NARQ"/>
    <property type="match status" value="1"/>
</dbReference>
<dbReference type="PANTHER" id="PTHR24421">
    <property type="entry name" value="NITRATE/NITRITE SENSOR PROTEIN NARX-RELATED"/>
    <property type="match status" value="1"/>
</dbReference>
<dbReference type="Pfam" id="PF02518">
    <property type="entry name" value="HATPase_c"/>
    <property type="match status" value="1"/>
</dbReference>
<dbReference type="GO" id="GO:0016020">
    <property type="term" value="C:membrane"/>
    <property type="evidence" value="ECO:0007669"/>
    <property type="project" value="InterPro"/>
</dbReference>
<evidence type="ECO:0000256" key="2">
    <source>
        <dbReference type="ARBA" id="ARBA00012438"/>
    </source>
</evidence>
<dbReference type="GO" id="GO:0005524">
    <property type="term" value="F:ATP binding"/>
    <property type="evidence" value="ECO:0007669"/>
    <property type="project" value="UniProtKB-KW"/>
</dbReference>
<evidence type="ECO:0000256" key="9">
    <source>
        <dbReference type="SAM" id="Coils"/>
    </source>
</evidence>
<organism evidence="13 14">
    <name type="scientific">Streptomyces triticagri</name>
    <dbReference type="NCBI Taxonomy" id="2293568"/>
    <lineage>
        <taxon>Bacteria</taxon>
        <taxon>Bacillati</taxon>
        <taxon>Actinomycetota</taxon>
        <taxon>Actinomycetes</taxon>
        <taxon>Kitasatosporales</taxon>
        <taxon>Streptomycetaceae</taxon>
        <taxon>Streptomyces</taxon>
    </lineage>
</organism>
<dbReference type="EMBL" id="QUAK01000108">
    <property type="protein sequence ID" value="RFU84963.1"/>
    <property type="molecule type" value="Genomic_DNA"/>
</dbReference>
<evidence type="ECO:0000313" key="14">
    <source>
        <dbReference type="Proteomes" id="UP000263094"/>
    </source>
</evidence>
<evidence type="ECO:0000256" key="11">
    <source>
        <dbReference type="SAM" id="Phobius"/>
    </source>
</evidence>
<comment type="caution">
    <text evidence="13">The sequence shown here is derived from an EMBL/GenBank/DDBJ whole genome shotgun (WGS) entry which is preliminary data.</text>
</comment>
<sequence>MRRAGPQTVDLAVALLVQAAVTIPYVVPRPAGSSPADWLDYCLTTLTVVPLIWRRRAPVVVLCAVVAAHPLLLLTDAPGQPLPYTPLLALYTVAARSPARTRRTAGVVMLLIVFPSVALNTGQARELLFSLFVFGAAYVLGRLTDVRQAYARALAERAAQLERANRIEAEQARAQERTRIAREMHDILSHAVSLMLVQAESGPPAVRARPERAEAAFESISATGRDAMTQLRRMLGVLRTEAPDADAPDTVDPGRTPQPSLAELPQLVEGLRSGSRTVSYEVTGPVRRLAPDIEAAVHRIVQEALTNTVKHAGDCTVSVRLAYGTDTLRVTVLDDGHGTGGSVGRGHGGDSGTEGRPRPGHGIRGMRERATAHGGTVRTGPGPDGTGFEVTAHFLLPRPAAPAASGNLPAEVPRW</sequence>
<dbReference type="GO" id="GO:0046983">
    <property type="term" value="F:protein dimerization activity"/>
    <property type="evidence" value="ECO:0007669"/>
    <property type="project" value="InterPro"/>
</dbReference>
<evidence type="ECO:0000256" key="7">
    <source>
        <dbReference type="ARBA" id="ARBA00022840"/>
    </source>
</evidence>
<evidence type="ECO:0000256" key="1">
    <source>
        <dbReference type="ARBA" id="ARBA00000085"/>
    </source>
</evidence>
<keyword evidence="6 13" id="KW-0418">Kinase</keyword>
<dbReference type="Proteomes" id="UP000263094">
    <property type="component" value="Unassembled WGS sequence"/>
</dbReference>
<dbReference type="GO" id="GO:0000155">
    <property type="term" value="F:phosphorelay sensor kinase activity"/>
    <property type="evidence" value="ECO:0007669"/>
    <property type="project" value="InterPro"/>
</dbReference>
<feature type="compositionally biased region" description="Gly residues" evidence="10">
    <location>
        <begin position="338"/>
        <end position="352"/>
    </location>
</feature>
<proteinExistence type="predicted"/>
<evidence type="ECO:0000313" key="13">
    <source>
        <dbReference type="EMBL" id="RFU84963.1"/>
    </source>
</evidence>
<feature type="coiled-coil region" evidence="9">
    <location>
        <begin position="150"/>
        <end position="178"/>
    </location>
</feature>
<protein>
    <recommendedName>
        <fullName evidence="2">histidine kinase</fullName>
        <ecNumber evidence="2">2.7.13.3</ecNumber>
    </recommendedName>
</protein>
<dbReference type="Gene3D" id="1.20.5.1930">
    <property type="match status" value="1"/>
</dbReference>
<keyword evidence="9" id="KW-0175">Coiled coil</keyword>
<dbReference type="CDD" id="cd16917">
    <property type="entry name" value="HATPase_UhpB-NarQ-NarX-like"/>
    <property type="match status" value="1"/>
</dbReference>
<evidence type="ECO:0000259" key="12">
    <source>
        <dbReference type="SMART" id="SM00387"/>
    </source>
</evidence>
<keyword evidence="8" id="KW-0902">Two-component regulatory system</keyword>
<feature type="region of interest" description="Disordered" evidence="10">
    <location>
        <begin position="334"/>
        <end position="383"/>
    </location>
</feature>
<evidence type="ECO:0000256" key="3">
    <source>
        <dbReference type="ARBA" id="ARBA00022553"/>
    </source>
</evidence>
<evidence type="ECO:0000256" key="5">
    <source>
        <dbReference type="ARBA" id="ARBA00022741"/>
    </source>
</evidence>
<dbReference type="InterPro" id="IPR003594">
    <property type="entry name" value="HATPase_dom"/>
</dbReference>
<keyword evidence="7" id="KW-0067">ATP-binding</keyword>
<dbReference type="InterPro" id="IPR011712">
    <property type="entry name" value="Sig_transdc_His_kin_sub3_dim/P"/>
</dbReference>
<keyword evidence="11" id="KW-1133">Transmembrane helix</keyword>
<dbReference type="Pfam" id="PF23539">
    <property type="entry name" value="DUF7134"/>
    <property type="match status" value="1"/>
</dbReference>
<dbReference type="OrthoDB" id="227596at2"/>
<dbReference type="InterPro" id="IPR050482">
    <property type="entry name" value="Sensor_HK_TwoCompSys"/>
</dbReference>
<dbReference type="SMART" id="SM00387">
    <property type="entry name" value="HATPase_c"/>
    <property type="match status" value="1"/>
</dbReference>
<keyword evidence="11" id="KW-0812">Transmembrane</keyword>
<gene>
    <name evidence="13" type="ORF">DY218_19840</name>
</gene>
<dbReference type="EC" id="2.7.13.3" evidence="2"/>
<keyword evidence="3" id="KW-0597">Phosphoprotein</keyword>
<keyword evidence="4" id="KW-0808">Transferase</keyword>
<accession>A0A372M3B9</accession>
<dbReference type="InterPro" id="IPR036890">
    <property type="entry name" value="HATPase_C_sf"/>
</dbReference>
<comment type="catalytic activity">
    <reaction evidence="1">
        <text>ATP + protein L-histidine = ADP + protein N-phospho-L-histidine.</text>
        <dbReference type="EC" id="2.7.13.3"/>
    </reaction>
</comment>
<dbReference type="AlphaFoldDB" id="A0A372M3B9"/>
<feature type="domain" description="Histidine kinase/HSP90-like ATPase" evidence="12">
    <location>
        <begin position="292"/>
        <end position="400"/>
    </location>
</feature>
<keyword evidence="5" id="KW-0547">Nucleotide-binding</keyword>
<feature type="region of interest" description="Disordered" evidence="10">
    <location>
        <begin position="242"/>
        <end position="261"/>
    </location>
</feature>
<feature type="transmembrane region" description="Helical" evidence="11">
    <location>
        <begin position="104"/>
        <end position="121"/>
    </location>
</feature>
<evidence type="ECO:0000256" key="6">
    <source>
        <dbReference type="ARBA" id="ARBA00022777"/>
    </source>
</evidence>
<evidence type="ECO:0000256" key="8">
    <source>
        <dbReference type="ARBA" id="ARBA00023012"/>
    </source>
</evidence>
<name>A0A372M3B9_9ACTN</name>
<dbReference type="InterPro" id="IPR055558">
    <property type="entry name" value="DUF7134"/>
</dbReference>
<evidence type="ECO:0000256" key="4">
    <source>
        <dbReference type="ARBA" id="ARBA00022679"/>
    </source>
</evidence>
<keyword evidence="14" id="KW-1185">Reference proteome</keyword>
<dbReference type="SUPFAM" id="SSF55874">
    <property type="entry name" value="ATPase domain of HSP90 chaperone/DNA topoisomerase II/histidine kinase"/>
    <property type="match status" value="1"/>
</dbReference>
<keyword evidence="11" id="KW-0472">Membrane</keyword>
<reference evidence="13 14" key="1">
    <citation type="submission" date="2018-08" db="EMBL/GenBank/DDBJ databases">
        <title>Isolation, diversity and antifungal activity of Actinobacteria from wheat.</title>
        <authorList>
            <person name="Han C."/>
        </authorList>
    </citation>
    <scope>NUCLEOTIDE SEQUENCE [LARGE SCALE GENOMIC DNA]</scope>
    <source>
        <strain evidence="13 14">NEAU-YY421</strain>
    </source>
</reference>